<proteinExistence type="predicted"/>
<dbReference type="PROSITE" id="PS51459">
    <property type="entry name" value="FIDO"/>
    <property type="match status" value="1"/>
</dbReference>
<dbReference type="SUPFAM" id="SSF140931">
    <property type="entry name" value="Fic-like"/>
    <property type="match status" value="1"/>
</dbReference>
<dbReference type="InterPro" id="IPR003812">
    <property type="entry name" value="Fido"/>
</dbReference>
<dbReference type="Pfam" id="PF02661">
    <property type="entry name" value="Fic"/>
    <property type="match status" value="1"/>
</dbReference>
<feature type="domain" description="Fido" evidence="1">
    <location>
        <begin position="99"/>
        <end position="254"/>
    </location>
</feature>
<dbReference type="InterPro" id="IPR036597">
    <property type="entry name" value="Fido-like_dom_sf"/>
</dbReference>
<dbReference type="Proteomes" id="UP001236507">
    <property type="component" value="Unassembled WGS sequence"/>
</dbReference>
<accession>A0ABT6YHK6</accession>
<protein>
    <submittedName>
        <fullName evidence="2">Fic family protein</fullName>
    </submittedName>
</protein>
<dbReference type="PANTHER" id="PTHR13504">
    <property type="entry name" value="FIDO DOMAIN-CONTAINING PROTEIN DDB_G0283145"/>
    <property type="match status" value="1"/>
</dbReference>
<reference evidence="2 3" key="1">
    <citation type="submission" date="2023-05" db="EMBL/GenBank/DDBJ databases">
        <title>Novel species of genus Flectobacillus isolated from stream in China.</title>
        <authorList>
            <person name="Lu H."/>
        </authorList>
    </citation>
    <scope>NUCLEOTIDE SEQUENCE [LARGE SCALE GENOMIC DNA]</scope>
    <source>
        <strain evidence="2 3">KCTC 42575</strain>
    </source>
</reference>
<organism evidence="2 3">
    <name type="scientific">Flectobacillus roseus</name>
    <dbReference type="NCBI Taxonomy" id="502259"/>
    <lineage>
        <taxon>Bacteria</taxon>
        <taxon>Pseudomonadati</taxon>
        <taxon>Bacteroidota</taxon>
        <taxon>Cytophagia</taxon>
        <taxon>Cytophagales</taxon>
        <taxon>Flectobacillaceae</taxon>
        <taxon>Flectobacillus</taxon>
    </lineage>
</organism>
<dbReference type="InterPro" id="IPR040198">
    <property type="entry name" value="Fido_containing"/>
</dbReference>
<comment type="caution">
    <text evidence="2">The sequence shown here is derived from an EMBL/GenBank/DDBJ whole genome shotgun (WGS) entry which is preliminary data.</text>
</comment>
<name>A0ABT6YHK6_9BACT</name>
<sequence length="262" mass="30580">MGKNLKIISSEYLEEYSSQSNLDWLSVSDKLKSKSNFTTEDFEYYIIASSLYSSKIEGNTLDANSFFRNRDSKVSPNKKEVQEIENLVKAYKFCSENTLNKANFLKAHEILSKTLLTANMRGKIRKEQVGIRDSATLRPVYLAVEPQFVNQEMTKLFSDITELLKKKLTHKEIFYYASMIHLWVALIHPFMDGNGRSARLLEKWFLVSKLGMSAWSINSEKYYFDNRPEYYKTIALGFNYYALHWERCVPFLLMLPESLKSI</sequence>
<dbReference type="Gene3D" id="1.10.3290.10">
    <property type="entry name" value="Fido-like domain"/>
    <property type="match status" value="1"/>
</dbReference>
<evidence type="ECO:0000313" key="2">
    <source>
        <dbReference type="EMBL" id="MDI9862588.1"/>
    </source>
</evidence>
<evidence type="ECO:0000313" key="3">
    <source>
        <dbReference type="Proteomes" id="UP001236507"/>
    </source>
</evidence>
<gene>
    <name evidence="2" type="ORF">QM524_25405</name>
</gene>
<evidence type="ECO:0000259" key="1">
    <source>
        <dbReference type="PROSITE" id="PS51459"/>
    </source>
</evidence>
<dbReference type="RefSeq" id="WP_283346823.1">
    <property type="nucleotide sequence ID" value="NZ_JASHIF010000034.1"/>
</dbReference>
<keyword evidence="3" id="KW-1185">Reference proteome</keyword>
<dbReference type="PANTHER" id="PTHR13504:SF38">
    <property type="entry name" value="FIDO DOMAIN-CONTAINING PROTEIN"/>
    <property type="match status" value="1"/>
</dbReference>
<dbReference type="EMBL" id="JASHIF010000034">
    <property type="protein sequence ID" value="MDI9862588.1"/>
    <property type="molecule type" value="Genomic_DNA"/>
</dbReference>